<dbReference type="PRINTS" id="PR00625">
    <property type="entry name" value="JDOMAIN"/>
</dbReference>
<dbReference type="CDD" id="cd06257">
    <property type="entry name" value="DnaJ"/>
    <property type="match status" value="1"/>
</dbReference>
<dbReference type="InterPro" id="IPR002939">
    <property type="entry name" value="DnaJ_C"/>
</dbReference>
<dbReference type="SUPFAM" id="SSF49493">
    <property type="entry name" value="HSP40/DnaJ peptide-binding domain"/>
    <property type="match status" value="2"/>
</dbReference>
<evidence type="ECO:0000313" key="3">
    <source>
        <dbReference type="EMBL" id="NER26995.1"/>
    </source>
</evidence>
<dbReference type="Gene3D" id="2.60.260.20">
    <property type="entry name" value="Urease metallochaperone UreE, N-terminal domain"/>
    <property type="match status" value="2"/>
</dbReference>
<evidence type="ECO:0000259" key="2">
    <source>
        <dbReference type="PROSITE" id="PS50076"/>
    </source>
</evidence>
<dbReference type="SMART" id="SM00271">
    <property type="entry name" value="DnaJ"/>
    <property type="match status" value="1"/>
</dbReference>
<reference evidence="3" key="1">
    <citation type="submission" date="2019-11" db="EMBL/GenBank/DDBJ databases">
        <title>Genomic insights into an expanded diversity of filamentous marine cyanobacteria reveals the extraordinary biosynthetic potential of Moorea and Okeania.</title>
        <authorList>
            <person name="Ferreira Leao T."/>
            <person name="Wang M."/>
            <person name="Moss N."/>
            <person name="Da Silva R."/>
            <person name="Sanders J."/>
            <person name="Nurk S."/>
            <person name="Gurevich A."/>
            <person name="Humphrey G."/>
            <person name="Reher R."/>
            <person name="Zhu Q."/>
            <person name="Belda-Ferre P."/>
            <person name="Glukhov E."/>
            <person name="Rex R."/>
            <person name="Dorrestein P.C."/>
            <person name="Knight R."/>
            <person name="Pevzner P."/>
            <person name="Gerwick W.H."/>
            <person name="Gerwick L."/>
        </authorList>
    </citation>
    <scope>NUCLEOTIDE SEQUENCE</scope>
    <source>
        <strain evidence="3">SIO1C4</strain>
    </source>
</reference>
<feature type="domain" description="J" evidence="2">
    <location>
        <begin position="8"/>
        <end position="73"/>
    </location>
</feature>
<dbReference type="AlphaFoldDB" id="A0A6B3N825"/>
<evidence type="ECO:0000256" key="1">
    <source>
        <dbReference type="ARBA" id="ARBA00023186"/>
    </source>
</evidence>
<sequence>MAATDFKDYYSILGVSKTSSADEIKKSFRRLARKYHPDMNPGNKQAETRFKEVSEAYEVLSDPEKRQKYDQFGQYWKQAAQSSPYGSGVGVDVGGFDFSQYGSFDEFINELLGRFGTSATGNSRRSYTYRSNTTGSSGFNDFGGFSGYGSRASEAAADREATITLSWYEAFNGVQKRLNLGNEVIDVRIPPGAKSGSRIRIRGKGQASSYNQQRGDLYLNVALNSHSFFEFDGENLVCEVGVTPDEAVLGASIEVPTPDGSVSVNIPAGIRSGQSLRLRGKGWPKPKGGRSDQLVKIVIAIPKELTRIERECYEKLRDNHSFNPRSHLGQVRL</sequence>
<keyword evidence="1" id="KW-0143">Chaperone</keyword>
<dbReference type="InterPro" id="IPR001623">
    <property type="entry name" value="DnaJ_domain"/>
</dbReference>
<proteinExistence type="predicted"/>
<dbReference type="FunFam" id="2.60.260.20:FF:000013">
    <property type="entry name" value="DnaJ subfamily B member 11"/>
    <property type="match status" value="1"/>
</dbReference>
<dbReference type="InterPro" id="IPR036869">
    <property type="entry name" value="J_dom_sf"/>
</dbReference>
<dbReference type="CDD" id="cd10747">
    <property type="entry name" value="DnaJ_C"/>
    <property type="match status" value="1"/>
</dbReference>
<dbReference type="SUPFAM" id="SSF46565">
    <property type="entry name" value="Chaperone J-domain"/>
    <property type="match status" value="1"/>
</dbReference>
<dbReference type="PROSITE" id="PS50076">
    <property type="entry name" value="DNAJ_2"/>
    <property type="match status" value="1"/>
</dbReference>
<dbReference type="InterPro" id="IPR018253">
    <property type="entry name" value="DnaJ_domain_CS"/>
</dbReference>
<dbReference type="GO" id="GO:0042026">
    <property type="term" value="P:protein refolding"/>
    <property type="evidence" value="ECO:0007669"/>
    <property type="project" value="TreeGrafter"/>
</dbReference>
<dbReference type="Pfam" id="PF01556">
    <property type="entry name" value="DnaJ_C"/>
    <property type="match status" value="1"/>
</dbReference>
<dbReference type="GO" id="GO:0051082">
    <property type="term" value="F:unfolded protein binding"/>
    <property type="evidence" value="ECO:0007669"/>
    <property type="project" value="InterPro"/>
</dbReference>
<organism evidence="3">
    <name type="scientific">Symploca sp. SIO1C4</name>
    <dbReference type="NCBI Taxonomy" id="2607765"/>
    <lineage>
        <taxon>Bacteria</taxon>
        <taxon>Bacillati</taxon>
        <taxon>Cyanobacteriota</taxon>
        <taxon>Cyanophyceae</taxon>
        <taxon>Coleofasciculales</taxon>
        <taxon>Coleofasciculaceae</taxon>
        <taxon>Symploca</taxon>
    </lineage>
</organism>
<dbReference type="InterPro" id="IPR008971">
    <property type="entry name" value="HSP40/DnaJ_pept-bd"/>
</dbReference>
<dbReference type="Gene3D" id="1.10.287.110">
    <property type="entry name" value="DnaJ domain"/>
    <property type="match status" value="1"/>
</dbReference>
<dbReference type="Pfam" id="PF00226">
    <property type="entry name" value="DnaJ"/>
    <property type="match status" value="1"/>
</dbReference>
<dbReference type="FunFam" id="1.10.287.110:FF:000034">
    <property type="entry name" value="Chaperone protein DnaJ"/>
    <property type="match status" value="1"/>
</dbReference>
<dbReference type="EMBL" id="JAAHFQ010000063">
    <property type="protein sequence ID" value="NER26995.1"/>
    <property type="molecule type" value="Genomic_DNA"/>
</dbReference>
<comment type="caution">
    <text evidence="3">The sequence shown here is derived from an EMBL/GenBank/DDBJ whole genome shotgun (WGS) entry which is preliminary data.</text>
</comment>
<dbReference type="PROSITE" id="PS00636">
    <property type="entry name" value="DNAJ_1"/>
    <property type="match status" value="1"/>
</dbReference>
<protein>
    <submittedName>
        <fullName evidence="3">DnaJ domain-containing protein</fullName>
    </submittedName>
</protein>
<name>A0A6B3N825_9CYAN</name>
<accession>A0A6B3N825</accession>
<dbReference type="PANTHER" id="PTHR43096:SF52">
    <property type="entry name" value="DNAJ HOMOLOG 1, MITOCHONDRIAL-RELATED"/>
    <property type="match status" value="1"/>
</dbReference>
<gene>
    <name evidence="3" type="ORF">F6J89_05005</name>
</gene>
<dbReference type="GO" id="GO:0005737">
    <property type="term" value="C:cytoplasm"/>
    <property type="evidence" value="ECO:0007669"/>
    <property type="project" value="TreeGrafter"/>
</dbReference>
<dbReference type="PANTHER" id="PTHR43096">
    <property type="entry name" value="DNAJ HOMOLOG 1, MITOCHONDRIAL-RELATED"/>
    <property type="match status" value="1"/>
</dbReference>